<comment type="caution">
    <text evidence="2">The sequence shown here is derived from an EMBL/GenBank/DDBJ whole genome shotgun (WGS) entry which is preliminary data.</text>
</comment>
<evidence type="ECO:0000256" key="1">
    <source>
        <dbReference type="SAM" id="Phobius"/>
    </source>
</evidence>
<sequence length="157" mass="18024">MKKINLIIFVSITAFVSLFSIFLLIGIIEGILSNRPDFIYGYLLWASIFMIIIFALFFLSLIKDSRILTVRFETKNKSYIILPMSFIILSLPFWFLSIFSTFPDLSKISFTQSGIMALITGIVYVYFESESIKKLYILFSILTLLSLLVLVFPFGGH</sequence>
<gene>
    <name evidence="2" type="ORF">A2988_03830</name>
</gene>
<feature type="transmembrane region" description="Helical" evidence="1">
    <location>
        <begin position="134"/>
        <end position="154"/>
    </location>
</feature>
<reference evidence="2 3" key="1">
    <citation type="journal article" date="2016" name="Nat. Commun.">
        <title>Thousands of microbial genomes shed light on interconnected biogeochemical processes in an aquifer system.</title>
        <authorList>
            <person name="Anantharaman K."/>
            <person name="Brown C.T."/>
            <person name="Hug L.A."/>
            <person name="Sharon I."/>
            <person name="Castelle C.J."/>
            <person name="Probst A.J."/>
            <person name="Thomas B.C."/>
            <person name="Singh A."/>
            <person name="Wilkins M.J."/>
            <person name="Karaoz U."/>
            <person name="Brodie E.L."/>
            <person name="Williams K.H."/>
            <person name="Hubbard S.S."/>
            <person name="Banfield J.F."/>
        </authorList>
    </citation>
    <scope>NUCLEOTIDE SEQUENCE [LARGE SCALE GENOMIC DNA]</scope>
</reference>
<organism evidence="2 3">
    <name type="scientific">Candidatus Azambacteria bacterium RIFCSPLOWO2_01_FULL_46_25</name>
    <dbReference type="NCBI Taxonomy" id="1797298"/>
    <lineage>
        <taxon>Bacteria</taxon>
        <taxon>Candidatus Azamiibacteriota</taxon>
    </lineage>
</organism>
<feature type="transmembrane region" description="Helical" evidence="1">
    <location>
        <begin position="108"/>
        <end position="127"/>
    </location>
</feature>
<accession>A0A1F5BVJ1</accession>
<feature type="transmembrane region" description="Helical" evidence="1">
    <location>
        <begin position="80"/>
        <end position="102"/>
    </location>
</feature>
<keyword evidence="1" id="KW-0812">Transmembrane</keyword>
<keyword evidence="1" id="KW-0472">Membrane</keyword>
<feature type="transmembrane region" description="Helical" evidence="1">
    <location>
        <begin position="7"/>
        <end position="32"/>
    </location>
</feature>
<feature type="transmembrane region" description="Helical" evidence="1">
    <location>
        <begin position="38"/>
        <end position="59"/>
    </location>
</feature>
<dbReference type="EMBL" id="MEYS01000001">
    <property type="protein sequence ID" value="OGD34606.1"/>
    <property type="molecule type" value="Genomic_DNA"/>
</dbReference>
<name>A0A1F5BVJ1_9BACT</name>
<evidence type="ECO:0000313" key="3">
    <source>
        <dbReference type="Proteomes" id="UP000176650"/>
    </source>
</evidence>
<evidence type="ECO:0000313" key="2">
    <source>
        <dbReference type="EMBL" id="OGD34606.1"/>
    </source>
</evidence>
<protein>
    <submittedName>
        <fullName evidence="2">Uncharacterized protein</fullName>
    </submittedName>
</protein>
<keyword evidence="1" id="KW-1133">Transmembrane helix</keyword>
<proteinExistence type="predicted"/>
<dbReference type="Proteomes" id="UP000176650">
    <property type="component" value="Unassembled WGS sequence"/>
</dbReference>
<dbReference type="AlphaFoldDB" id="A0A1F5BVJ1"/>